<evidence type="ECO:0000313" key="2">
    <source>
        <dbReference type="EMBL" id="PRQ59579.1"/>
    </source>
</evidence>
<dbReference type="OrthoDB" id="1919336at2759"/>
<name>A0A2P6SLN7_ROSCH</name>
<evidence type="ECO:0000256" key="1">
    <source>
        <dbReference type="SAM" id="MobiDB-lite"/>
    </source>
</evidence>
<keyword evidence="3" id="KW-1185">Reference proteome</keyword>
<dbReference type="GO" id="GO:0010197">
    <property type="term" value="P:polar nucleus fusion"/>
    <property type="evidence" value="ECO:0007669"/>
    <property type="project" value="TreeGrafter"/>
</dbReference>
<dbReference type="GO" id="GO:0003677">
    <property type="term" value="F:DNA binding"/>
    <property type="evidence" value="ECO:0007669"/>
    <property type="project" value="TreeGrafter"/>
</dbReference>
<organism evidence="2 3">
    <name type="scientific">Rosa chinensis</name>
    <name type="common">China rose</name>
    <dbReference type="NCBI Taxonomy" id="74649"/>
    <lineage>
        <taxon>Eukaryota</taxon>
        <taxon>Viridiplantae</taxon>
        <taxon>Streptophyta</taxon>
        <taxon>Embryophyta</taxon>
        <taxon>Tracheophyta</taxon>
        <taxon>Spermatophyta</taxon>
        <taxon>Magnoliopsida</taxon>
        <taxon>eudicotyledons</taxon>
        <taxon>Gunneridae</taxon>
        <taxon>Pentapetalae</taxon>
        <taxon>rosids</taxon>
        <taxon>fabids</taxon>
        <taxon>Rosales</taxon>
        <taxon>Rosaceae</taxon>
        <taxon>Rosoideae</taxon>
        <taxon>Rosoideae incertae sedis</taxon>
        <taxon>Rosa</taxon>
    </lineage>
</organism>
<dbReference type="PANTHER" id="PTHR47658">
    <property type="entry name" value="HIGH MOBILITY GROUP B PROTEIN 12-RELATED"/>
    <property type="match status" value="1"/>
</dbReference>
<dbReference type="OMA" id="MHECEAE"/>
<reference evidence="2 3" key="1">
    <citation type="journal article" date="2018" name="Nat. Genet.">
        <title>The Rosa genome provides new insights in the design of modern roses.</title>
        <authorList>
            <person name="Bendahmane M."/>
        </authorList>
    </citation>
    <scope>NUCLEOTIDE SEQUENCE [LARGE SCALE GENOMIC DNA]</scope>
    <source>
        <strain evidence="3">cv. Old Blush</strain>
    </source>
</reference>
<sequence>MVNLRRTRKRVRAIPRAPDGSAFQNCNKCGVSVPIALAVMHECEPNKEMKRFKGVGYDVEEKQSFWDQLVVMAPFHFFMKEFTKTREGGDWVETNRDGFEVWKKMSEKERQPYVKEAQRIDEAYQKALLEESNDGLKVDDEADSANTAGNNGKFGELYEDSDNESSDFLGESWDNSVRTGSWHTYHRPMVHQFTP</sequence>
<dbReference type="Proteomes" id="UP000238479">
    <property type="component" value="Chromosome 1"/>
</dbReference>
<dbReference type="SUPFAM" id="SSF47095">
    <property type="entry name" value="HMG-box"/>
    <property type="match status" value="1"/>
</dbReference>
<proteinExistence type="predicted"/>
<dbReference type="PANTHER" id="PTHR47658:SF2">
    <property type="entry name" value="HMG-BOX (HIGH MOBILITY GROUP) DNA-BINDING FAMILY PROTEIN"/>
    <property type="match status" value="1"/>
</dbReference>
<dbReference type="STRING" id="74649.A0A2P6SLN7"/>
<protein>
    <submittedName>
        <fullName evidence="2">Putative chromatin remodeling &amp; transcriptional activation HMG family</fullName>
    </submittedName>
</protein>
<comment type="caution">
    <text evidence="2">The sequence shown here is derived from an EMBL/GenBank/DDBJ whole genome shotgun (WGS) entry which is preliminary data.</text>
</comment>
<dbReference type="EMBL" id="PDCK01000039">
    <property type="protein sequence ID" value="PRQ59579.1"/>
    <property type="molecule type" value="Genomic_DNA"/>
</dbReference>
<dbReference type="AlphaFoldDB" id="A0A2P6SLN7"/>
<feature type="region of interest" description="Disordered" evidence="1">
    <location>
        <begin position="135"/>
        <end position="165"/>
    </location>
</feature>
<dbReference type="GO" id="GO:0005634">
    <property type="term" value="C:nucleus"/>
    <property type="evidence" value="ECO:0007669"/>
    <property type="project" value="TreeGrafter"/>
</dbReference>
<dbReference type="InterPro" id="IPR036910">
    <property type="entry name" value="HMG_box_dom_sf"/>
</dbReference>
<dbReference type="Gramene" id="PRQ59579">
    <property type="protein sequence ID" value="PRQ59579"/>
    <property type="gene ID" value="RchiOBHm_Chr1g0371741"/>
</dbReference>
<gene>
    <name evidence="2" type="ORF">RchiOBHm_Chr1g0371741</name>
</gene>
<dbReference type="Gene3D" id="1.10.30.10">
    <property type="entry name" value="High mobility group box domain"/>
    <property type="match status" value="1"/>
</dbReference>
<evidence type="ECO:0000313" key="3">
    <source>
        <dbReference type="Proteomes" id="UP000238479"/>
    </source>
</evidence>
<accession>A0A2P6SLN7</accession>